<keyword evidence="2" id="KW-1185">Reference proteome</keyword>
<dbReference type="Pfam" id="PF21833">
    <property type="entry name" value="DUF6893"/>
    <property type="match status" value="1"/>
</dbReference>
<gene>
    <name evidence="1" type="ORF">FHX41_5000</name>
</gene>
<dbReference type="EMBL" id="VFPO01000001">
    <property type="protein sequence ID" value="TQM71241.1"/>
    <property type="molecule type" value="Genomic_DNA"/>
</dbReference>
<dbReference type="Proteomes" id="UP000316706">
    <property type="component" value="Unassembled WGS sequence"/>
</dbReference>
<reference evidence="1 2" key="1">
    <citation type="submission" date="2019-06" db="EMBL/GenBank/DDBJ databases">
        <title>Sequencing the genomes of 1000 actinobacteria strains.</title>
        <authorList>
            <person name="Klenk H.-P."/>
        </authorList>
    </citation>
    <scope>NUCLEOTIDE SEQUENCE [LARGE SCALE GENOMIC DNA]</scope>
    <source>
        <strain evidence="1 2">DSM 45043</strain>
    </source>
</reference>
<evidence type="ECO:0000313" key="2">
    <source>
        <dbReference type="Proteomes" id="UP000316706"/>
    </source>
</evidence>
<comment type="caution">
    <text evidence="1">The sequence shown here is derived from an EMBL/GenBank/DDBJ whole genome shotgun (WGS) entry which is preliminary data.</text>
</comment>
<dbReference type="AlphaFoldDB" id="A0A543IKX9"/>
<accession>A0A543IKX9</accession>
<evidence type="ECO:0000313" key="1">
    <source>
        <dbReference type="EMBL" id="TQM71241.1"/>
    </source>
</evidence>
<name>A0A543IKX9_9ACTN</name>
<protein>
    <submittedName>
        <fullName evidence="1">Uncharacterized protein</fullName>
    </submittedName>
</protein>
<sequence length="42" mass="4738">MRKGIRVGRAVRRTAAAMFVLALVVVVVKEMPGMRRYMKTGM</sequence>
<organism evidence="1 2">
    <name type="scientific">Actinomadura hallensis</name>
    <dbReference type="NCBI Taxonomy" id="337895"/>
    <lineage>
        <taxon>Bacteria</taxon>
        <taxon>Bacillati</taxon>
        <taxon>Actinomycetota</taxon>
        <taxon>Actinomycetes</taxon>
        <taxon>Streptosporangiales</taxon>
        <taxon>Thermomonosporaceae</taxon>
        <taxon>Actinomadura</taxon>
    </lineage>
</organism>
<dbReference type="RefSeq" id="WP_281284460.1">
    <property type="nucleotide sequence ID" value="NZ_VFPO01000001.1"/>
</dbReference>
<dbReference type="InterPro" id="IPR054188">
    <property type="entry name" value="DUF6893"/>
</dbReference>
<proteinExistence type="predicted"/>